<evidence type="ECO:0000313" key="3">
    <source>
        <dbReference type="EMBL" id="KAH0923274.1"/>
    </source>
</evidence>
<feature type="compositionally biased region" description="Low complexity" evidence="1">
    <location>
        <begin position="61"/>
        <end position="74"/>
    </location>
</feature>
<evidence type="ECO:0000313" key="4">
    <source>
        <dbReference type="Proteomes" id="UP000824890"/>
    </source>
</evidence>
<keyword evidence="4" id="KW-1185">Reference proteome</keyword>
<feature type="region of interest" description="Disordered" evidence="1">
    <location>
        <begin position="151"/>
        <end position="174"/>
    </location>
</feature>
<dbReference type="PROSITE" id="PS50828">
    <property type="entry name" value="SMR"/>
    <property type="match status" value="1"/>
</dbReference>
<dbReference type="SMART" id="SM01162">
    <property type="entry name" value="DUF1771"/>
    <property type="match status" value="1"/>
</dbReference>
<feature type="region of interest" description="Disordered" evidence="1">
    <location>
        <begin position="369"/>
        <end position="389"/>
    </location>
</feature>
<proteinExistence type="predicted"/>
<dbReference type="InterPro" id="IPR002625">
    <property type="entry name" value="Smr_dom"/>
</dbReference>
<organism evidence="3 4">
    <name type="scientific">Brassica napus</name>
    <name type="common">Rape</name>
    <dbReference type="NCBI Taxonomy" id="3708"/>
    <lineage>
        <taxon>Eukaryota</taxon>
        <taxon>Viridiplantae</taxon>
        <taxon>Streptophyta</taxon>
        <taxon>Embryophyta</taxon>
        <taxon>Tracheophyta</taxon>
        <taxon>Spermatophyta</taxon>
        <taxon>Magnoliopsida</taxon>
        <taxon>eudicotyledons</taxon>
        <taxon>Gunneridae</taxon>
        <taxon>Pentapetalae</taxon>
        <taxon>rosids</taxon>
        <taxon>malvids</taxon>
        <taxon>Brassicales</taxon>
        <taxon>Brassicaceae</taxon>
        <taxon>Brassiceae</taxon>
        <taxon>Brassica</taxon>
    </lineage>
</organism>
<reference evidence="3 4" key="1">
    <citation type="submission" date="2021-05" db="EMBL/GenBank/DDBJ databases">
        <title>Genome Assembly of Synthetic Allotetraploid Brassica napus Reveals Homoeologous Exchanges between Subgenomes.</title>
        <authorList>
            <person name="Davis J.T."/>
        </authorList>
    </citation>
    <scope>NUCLEOTIDE SEQUENCE [LARGE SCALE GENOMIC DNA]</scope>
    <source>
        <strain evidence="4">cv. Da-Ae</strain>
        <tissue evidence="3">Seedling</tissue>
    </source>
</reference>
<dbReference type="InterPro" id="IPR036063">
    <property type="entry name" value="Smr_dom_sf"/>
</dbReference>
<gene>
    <name evidence="3" type="ORF">HID58_023292</name>
</gene>
<name>A0ABQ8D1P0_BRANA</name>
<feature type="domain" description="Smr" evidence="2">
    <location>
        <begin position="340"/>
        <end position="457"/>
    </location>
</feature>
<feature type="region of interest" description="Disordered" evidence="1">
    <location>
        <begin position="1"/>
        <end position="103"/>
    </location>
</feature>
<dbReference type="PANTHER" id="PTHR47812">
    <property type="entry name" value="SMR (SMALL MUTS RELATED) DOMAIN-CONTAINING PROTEIN"/>
    <property type="match status" value="1"/>
</dbReference>
<dbReference type="Gene3D" id="3.30.1370.110">
    <property type="match status" value="1"/>
</dbReference>
<comment type="caution">
    <text evidence="3">The sequence shown here is derived from an EMBL/GenBank/DDBJ whole genome shotgun (WGS) entry which is preliminary data.</text>
</comment>
<dbReference type="InterPro" id="IPR013899">
    <property type="entry name" value="DUF1771"/>
</dbReference>
<dbReference type="Proteomes" id="UP000824890">
    <property type="component" value="Unassembled WGS sequence"/>
</dbReference>
<dbReference type="EMBL" id="JAGKQM010000006">
    <property type="protein sequence ID" value="KAH0923274.1"/>
    <property type="molecule type" value="Genomic_DNA"/>
</dbReference>
<feature type="compositionally biased region" description="Basic and acidic residues" evidence="1">
    <location>
        <begin position="152"/>
        <end position="170"/>
    </location>
</feature>
<accession>A0ABQ8D1P0</accession>
<dbReference type="PANTHER" id="PTHR47812:SF2">
    <property type="entry name" value="SMR (SMALL MUTS RELATED) DOMAIN-CONTAINING PROTEIN"/>
    <property type="match status" value="1"/>
</dbReference>
<evidence type="ECO:0000256" key="1">
    <source>
        <dbReference type="SAM" id="MobiDB-lite"/>
    </source>
</evidence>
<sequence>MSWMKGKSSGWTAFDLKQRQKQGLESAIEDDPFPPVSTSVNPPPLDVRGKLIRRKHEPSEKSFSSLLLPPSKFPALTENNKDCRSQESGGGCRSKPSSLIPPVNSHDSAFRKLKDMNSWADDNLIRDILLSTEDNFEMAFDFLQGMLSTGDSADKGNNEVPTDRQSEHRVSGRTVTSSVNMAARSTYYENGHKYDLQENGGSSFLVNAYDSEKTPDDVSDLGSIIQRLQSIPIAPEWEEDDLYLTHRKDALKMMRYTKASLLLFMLIVNLPLDCFCLPNPESASNHSRVAQNAFMRNDHASAKHHSEKAREDWSTAQKLNAEAANKILGITNRNNDIWKLDLHGLHAAEAVQVLQERLQKIEGQFTVNRSVSPNRGRSKNAALRSPSQEPCARLDVEGLQRHRASSRELRNSLQVVTGIGKHSRGHASLPQAVKTFLEDNRYWFDETRPGVITVRPKFRHS</sequence>
<dbReference type="SMART" id="SM00463">
    <property type="entry name" value="SMR"/>
    <property type="match status" value="1"/>
</dbReference>
<evidence type="ECO:0000259" key="2">
    <source>
        <dbReference type="PROSITE" id="PS50828"/>
    </source>
</evidence>
<protein>
    <recommendedName>
        <fullName evidence="2">Smr domain-containing protein</fullName>
    </recommendedName>
</protein>
<dbReference type="SUPFAM" id="SSF160443">
    <property type="entry name" value="SMR domain-like"/>
    <property type="match status" value="1"/>
</dbReference>
<dbReference type="Pfam" id="PF08590">
    <property type="entry name" value="DUF1771"/>
    <property type="match status" value="1"/>
</dbReference>